<keyword evidence="3" id="KW-0378">Hydrolase</keyword>
<sequence>MYSFNSRVRYSEVCTNKELDFYSIINYFQDCSIFHSEDAGVGLDYLEKYHRVWLMNAWQIKINRFPVFGEDITVSTWAYDFNTFYGYRNFMIEDADKKVLAIANSVWVYMDTQKNCPAKIEEDVLKAYKPEAAYPMEYAPRKILLPGNFAEAPGFFVQRRNLDTNNHVNNGEYIRMAEEYLPEDFSATQMRAEYRKSAVLGDEIIPLIHKDDDTFMVVLADINRKPYTIIEYTKR</sequence>
<keyword evidence="6" id="KW-0443">Lipid metabolism</keyword>
<evidence type="ECO:0000313" key="10">
    <source>
        <dbReference type="EMBL" id="BCJ97331.1"/>
    </source>
</evidence>
<protein>
    <recommendedName>
        <fullName evidence="12">Acyl-[acyl-carrier-protein] thioesterase</fullName>
    </recommendedName>
</protein>
<name>A0A7I8DJ93_9FIRM</name>
<dbReference type="AlphaFoldDB" id="A0A7I8DJ93"/>
<dbReference type="InterPro" id="IPR029069">
    <property type="entry name" value="HotDog_dom_sf"/>
</dbReference>
<dbReference type="Proteomes" id="UP000515703">
    <property type="component" value="Chromosome"/>
</dbReference>
<evidence type="ECO:0000256" key="7">
    <source>
        <dbReference type="ARBA" id="ARBA00023160"/>
    </source>
</evidence>
<accession>A0A7I8DJ93</accession>
<dbReference type="Gene3D" id="3.10.129.10">
    <property type="entry name" value="Hotdog Thioesterase"/>
    <property type="match status" value="1"/>
</dbReference>
<dbReference type="Pfam" id="PF20791">
    <property type="entry name" value="Acyl-ACP_TE_C"/>
    <property type="match status" value="1"/>
</dbReference>
<reference evidence="10 11" key="2">
    <citation type="submission" date="2020-08" db="EMBL/GenBank/DDBJ databases">
        <authorList>
            <person name="Ueki A."/>
            <person name="Tonouchi A."/>
        </authorList>
    </citation>
    <scope>NUCLEOTIDE SEQUENCE [LARGE SCALE GENOMIC DNA]</scope>
    <source>
        <strain evidence="10 11">CTTW</strain>
    </source>
</reference>
<feature type="domain" description="Acyl-ACP thioesterase N-terminal hotdog" evidence="8">
    <location>
        <begin position="5"/>
        <end position="128"/>
    </location>
</feature>
<dbReference type="PANTHER" id="PTHR31727">
    <property type="entry name" value="OLEOYL-ACYL CARRIER PROTEIN THIOESTERASE 1, CHLOROPLASTIC"/>
    <property type="match status" value="1"/>
</dbReference>
<dbReference type="InterPro" id="IPR049427">
    <property type="entry name" value="Acyl-ACP_TE_C"/>
</dbReference>
<evidence type="ECO:0000256" key="6">
    <source>
        <dbReference type="ARBA" id="ARBA00023098"/>
    </source>
</evidence>
<evidence type="ECO:0000256" key="4">
    <source>
        <dbReference type="ARBA" id="ARBA00022832"/>
    </source>
</evidence>
<dbReference type="PANTHER" id="PTHR31727:SF6">
    <property type="entry name" value="OLEOYL-ACYL CARRIER PROTEIN THIOESTERASE 1, CHLOROPLASTIC"/>
    <property type="match status" value="1"/>
</dbReference>
<evidence type="ECO:0000313" key="11">
    <source>
        <dbReference type="Proteomes" id="UP000515703"/>
    </source>
</evidence>
<dbReference type="KEGG" id="acht:bsdcttw_03720"/>
<keyword evidence="11" id="KW-1185">Reference proteome</keyword>
<dbReference type="SUPFAM" id="SSF54637">
    <property type="entry name" value="Thioesterase/thiol ester dehydrase-isomerase"/>
    <property type="match status" value="2"/>
</dbReference>
<dbReference type="CDD" id="cd00586">
    <property type="entry name" value="4HBT"/>
    <property type="match status" value="1"/>
</dbReference>
<dbReference type="RefSeq" id="WP_185257770.1">
    <property type="nucleotide sequence ID" value="NZ_AP023368.1"/>
</dbReference>
<dbReference type="EMBL" id="AP023368">
    <property type="protein sequence ID" value="BCJ97331.1"/>
    <property type="molecule type" value="Genomic_DNA"/>
</dbReference>
<dbReference type="GO" id="GO:0016297">
    <property type="term" value="F:fatty acyl-[ACP] hydrolase activity"/>
    <property type="evidence" value="ECO:0007669"/>
    <property type="project" value="InterPro"/>
</dbReference>
<proteinExistence type="inferred from homology"/>
<evidence type="ECO:0000256" key="3">
    <source>
        <dbReference type="ARBA" id="ARBA00022801"/>
    </source>
</evidence>
<keyword evidence="4" id="KW-0276">Fatty acid metabolism</keyword>
<keyword evidence="2" id="KW-0444">Lipid biosynthesis</keyword>
<dbReference type="GO" id="GO:0000036">
    <property type="term" value="F:acyl carrier activity"/>
    <property type="evidence" value="ECO:0007669"/>
    <property type="project" value="TreeGrafter"/>
</dbReference>
<reference evidence="10 11" key="1">
    <citation type="submission" date="2020-08" db="EMBL/GenBank/DDBJ databases">
        <title>Draft genome sequencing of an Anaerocolumna strain isolated from anoxic soil subjected to BSD treatment.</title>
        <authorList>
            <person name="Uek A."/>
            <person name="Tonouchi A."/>
        </authorList>
    </citation>
    <scope>NUCLEOTIDE SEQUENCE [LARGE SCALE GENOMIC DNA]</scope>
    <source>
        <strain evidence="10 11">CTTW</strain>
    </source>
</reference>
<keyword evidence="7" id="KW-0275">Fatty acid biosynthesis</keyword>
<dbReference type="InterPro" id="IPR002864">
    <property type="entry name" value="Acyl-ACP_thioesterase_NHD"/>
</dbReference>
<evidence type="ECO:0008006" key="12">
    <source>
        <dbReference type="Google" id="ProtNLM"/>
    </source>
</evidence>
<evidence type="ECO:0000256" key="2">
    <source>
        <dbReference type="ARBA" id="ARBA00022516"/>
    </source>
</evidence>
<evidence type="ECO:0000256" key="1">
    <source>
        <dbReference type="ARBA" id="ARBA00006500"/>
    </source>
</evidence>
<keyword evidence="5" id="KW-0809">Transit peptide</keyword>
<feature type="domain" description="Acyl-ACP thioesterase-like C-terminal" evidence="9">
    <location>
        <begin position="155"/>
        <end position="209"/>
    </location>
</feature>
<dbReference type="Pfam" id="PF01643">
    <property type="entry name" value="Acyl-ACP_TE"/>
    <property type="match status" value="1"/>
</dbReference>
<organism evidence="10 11">
    <name type="scientific">Anaerocolumna chitinilytica</name>
    <dbReference type="NCBI Taxonomy" id="1727145"/>
    <lineage>
        <taxon>Bacteria</taxon>
        <taxon>Bacillati</taxon>
        <taxon>Bacillota</taxon>
        <taxon>Clostridia</taxon>
        <taxon>Lachnospirales</taxon>
        <taxon>Lachnospiraceae</taxon>
        <taxon>Anaerocolumna</taxon>
    </lineage>
</organism>
<comment type="similarity">
    <text evidence="1">Belongs to the acyl-ACP thioesterase family.</text>
</comment>
<dbReference type="InterPro" id="IPR045023">
    <property type="entry name" value="FATA/B"/>
</dbReference>
<gene>
    <name evidence="10" type="ORF">bsdcttw_03720</name>
</gene>
<evidence type="ECO:0000259" key="9">
    <source>
        <dbReference type="Pfam" id="PF20791"/>
    </source>
</evidence>
<evidence type="ECO:0000256" key="5">
    <source>
        <dbReference type="ARBA" id="ARBA00022946"/>
    </source>
</evidence>
<evidence type="ECO:0000259" key="8">
    <source>
        <dbReference type="Pfam" id="PF01643"/>
    </source>
</evidence>